<feature type="active site" description="O-(3'-phospho-DNA)-tyrosine intermediate" evidence="11">
    <location>
        <position position="290"/>
    </location>
</feature>
<evidence type="ECO:0000256" key="6">
    <source>
        <dbReference type="ARBA" id="ARBA00022829"/>
    </source>
</evidence>
<dbReference type="InterPro" id="IPR010998">
    <property type="entry name" value="Integrase_recombinase_N"/>
</dbReference>
<dbReference type="InterPro" id="IPR013762">
    <property type="entry name" value="Integrase-like_cat_sf"/>
</dbReference>
<feature type="active site" evidence="11">
    <location>
        <position position="258"/>
    </location>
</feature>
<evidence type="ECO:0000256" key="7">
    <source>
        <dbReference type="ARBA" id="ARBA00022908"/>
    </source>
</evidence>
<keyword evidence="6 11" id="KW-0159">Chromosome partition</keyword>
<name>A0ABN8EHE4_9GAMM</name>
<gene>
    <name evidence="14" type="primary">xerC_3</name>
    <name evidence="11" type="synonym">xerC</name>
    <name evidence="14" type="ORF">SIN8267_01913</name>
</gene>
<comment type="similarity">
    <text evidence="2 11">Belongs to the 'phage' integrase family. XerC subfamily.</text>
</comment>
<dbReference type="InterPro" id="IPR044068">
    <property type="entry name" value="CB"/>
</dbReference>
<dbReference type="Proteomes" id="UP000838100">
    <property type="component" value="Unassembled WGS sequence"/>
</dbReference>
<feature type="domain" description="Tyr recombinase" evidence="12">
    <location>
        <begin position="123"/>
        <end position="303"/>
    </location>
</feature>
<dbReference type="PANTHER" id="PTHR30349:SF81">
    <property type="entry name" value="TYROSINE RECOMBINASE XERC"/>
    <property type="match status" value="1"/>
</dbReference>
<dbReference type="InterPro" id="IPR011010">
    <property type="entry name" value="DNA_brk_join_enz"/>
</dbReference>
<keyword evidence="5 11" id="KW-0132">Cell division</keyword>
<dbReference type="InterPro" id="IPR011931">
    <property type="entry name" value="Recomb_XerC"/>
</dbReference>
<comment type="caution">
    <text evidence="14">The sequence shown here is derived from an EMBL/GenBank/DDBJ whole genome shotgun (WGS) entry which is preliminary data.</text>
</comment>
<dbReference type="SUPFAM" id="SSF47823">
    <property type="entry name" value="lambda integrase-like, N-terminal domain"/>
    <property type="match status" value="1"/>
</dbReference>
<dbReference type="InterPro" id="IPR002104">
    <property type="entry name" value="Integrase_catalytic"/>
</dbReference>
<dbReference type="Pfam" id="PF00589">
    <property type="entry name" value="Phage_integrase"/>
    <property type="match status" value="1"/>
</dbReference>
<keyword evidence="8 11" id="KW-0238">DNA-binding</keyword>
<sequence>MSSERTNSVGNESDNSTINTAITAYLDYLALIKRSSRHTVAAYRRDLSKLQQYCAQQAVSDLAGIDADLLRRLTAQLHRQGNSANSIQRLLSSYRSFFKHQIRHSALTSNPAQLVSAPRSPRKLPKLLDVDESQRLLAAAEDEDELVIRDLAIAELLYSCGLRLAELTALDIQHIDLNDRLVTVTGKGNRDRAVPVGRLAIKAIKRWLTFHPAPLDSQQPLFTSRRRRRISPRSVQARLKLLASNQQLSQHLHPHMLRHSFATHILESSGDLRAVQEMLGHANLSTTQIYTHVDFQQLAKVYDDAHPRAKRQQR</sequence>
<dbReference type="InterPro" id="IPR004107">
    <property type="entry name" value="Integrase_SAM-like_N"/>
</dbReference>
<evidence type="ECO:0000256" key="8">
    <source>
        <dbReference type="ARBA" id="ARBA00023125"/>
    </source>
</evidence>
<reference evidence="14" key="1">
    <citation type="submission" date="2021-12" db="EMBL/GenBank/DDBJ databases">
        <authorList>
            <person name="Rodrigo-Torres L."/>
            <person name="Arahal R. D."/>
            <person name="Lucena T."/>
        </authorList>
    </citation>
    <scope>NUCLEOTIDE SEQUENCE</scope>
    <source>
        <strain evidence="14">CECT 8267</strain>
    </source>
</reference>
<dbReference type="RefSeq" id="WP_237444498.1">
    <property type="nucleotide sequence ID" value="NZ_CAKLPX010000002.1"/>
</dbReference>
<evidence type="ECO:0000256" key="1">
    <source>
        <dbReference type="ARBA" id="ARBA00004496"/>
    </source>
</evidence>
<evidence type="ECO:0000313" key="15">
    <source>
        <dbReference type="Proteomes" id="UP000838100"/>
    </source>
</evidence>
<evidence type="ECO:0000256" key="2">
    <source>
        <dbReference type="ARBA" id="ARBA00006657"/>
    </source>
</evidence>
<dbReference type="CDD" id="cd00798">
    <property type="entry name" value="INT_XerDC_C"/>
    <property type="match status" value="1"/>
</dbReference>
<accession>A0ABN8EHE4</accession>
<evidence type="ECO:0000259" key="12">
    <source>
        <dbReference type="PROSITE" id="PS51898"/>
    </source>
</evidence>
<feature type="active site" evidence="11">
    <location>
        <position position="163"/>
    </location>
</feature>
<organism evidence="14 15">
    <name type="scientific">Sinobacterium norvegicum</name>
    <dbReference type="NCBI Taxonomy" id="1641715"/>
    <lineage>
        <taxon>Bacteria</taxon>
        <taxon>Pseudomonadati</taxon>
        <taxon>Pseudomonadota</taxon>
        <taxon>Gammaproteobacteria</taxon>
        <taxon>Cellvibrionales</taxon>
        <taxon>Spongiibacteraceae</taxon>
        <taxon>Sinobacterium</taxon>
    </lineage>
</organism>
<feature type="active site" evidence="11">
    <location>
        <position position="255"/>
    </location>
</feature>
<dbReference type="PROSITE" id="PS51900">
    <property type="entry name" value="CB"/>
    <property type="match status" value="1"/>
</dbReference>
<dbReference type="NCBIfam" id="TIGR02224">
    <property type="entry name" value="recomb_XerC"/>
    <property type="match status" value="1"/>
</dbReference>
<keyword evidence="7 11" id="KW-0229">DNA integration</keyword>
<evidence type="ECO:0000256" key="9">
    <source>
        <dbReference type="ARBA" id="ARBA00023172"/>
    </source>
</evidence>
<comment type="subcellular location">
    <subcellularLocation>
        <location evidence="1 11">Cytoplasm</location>
    </subcellularLocation>
</comment>
<dbReference type="Gene3D" id="1.10.443.10">
    <property type="entry name" value="Intergrase catalytic core"/>
    <property type="match status" value="1"/>
</dbReference>
<dbReference type="NCBIfam" id="NF001399">
    <property type="entry name" value="PRK00283.1"/>
    <property type="match status" value="1"/>
</dbReference>
<feature type="active site" evidence="11">
    <location>
        <position position="187"/>
    </location>
</feature>
<dbReference type="PANTHER" id="PTHR30349">
    <property type="entry name" value="PHAGE INTEGRASE-RELATED"/>
    <property type="match status" value="1"/>
</dbReference>
<keyword evidence="15" id="KW-1185">Reference proteome</keyword>
<dbReference type="PROSITE" id="PS51898">
    <property type="entry name" value="TYR_RECOMBINASE"/>
    <property type="match status" value="1"/>
</dbReference>
<keyword evidence="10 11" id="KW-0131">Cell cycle</keyword>
<dbReference type="EMBL" id="CAKLPX010000002">
    <property type="protein sequence ID" value="CAH0991798.1"/>
    <property type="molecule type" value="Genomic_DNA"/>
</dbReference>
<keyword evidence="4 11" id="KW-0963">Cytoplasm</keyword>
<proteinExistence type="inferred from homology"/>
<dbReference type="InterPro" id="IPR023009">
    <property type="entry name" value="Tyrosine_recombinase_XerC/XerD"/>
</dbReference>
<dbReference type="SUPFAM" id="SSF56349">
    <property type="entry name" value="DNA breaking-rejoining enzymes"/>
    <property type="match status" value="1"/>
</dbReference>
<evidence type="ECO:0000256" key="3">
    <source>
        <dbReference type="ARBA" id="ARBA00015804"/>
    </source>
</evidence>
<evidence type="ECO:0000259" key="13">
    <source>
        <dbReference type="PROSITE" id="PS51900"/>
    </source>
</evidence>
<dbReference type="HAMAP" id="MF_01808">
    <property type="entry name" value="Recomb_XerC_XerD"/>
    <property type="match status" value="1"/>
</dbReference>
<feature type="active site" evidence="11">
    <location>
        <position position="281"/>
    </location>
</feature>
<evidence type="ECO:0000256" key="4">
    <source>
        <dbReference type="ARBA" id="ARBA00022490"/>
    </source>
</evidence>
<comment type="subunit">
    <text evidence="11">Forms a cyclic heterotetrameric complex composed of two molecules of XerC and two molecules of XerD.</text>
</comment>
<dbReference type="InterPro" id="IPR050090">
    <property type="entry name" value="Tyrosine_recombinase_XerCD"/>
</dbReference>
<evidence type="ECO:0000313" key="14">
    <source>
        <dbReference type="EMBL" id="CAH0991798.1"/>
    </source>
</evidence>
<comment type="function">
    <text evidence="11">Site-specific tyrosine recombinase, which acts by catalyzing the cutting and rejoining of the recombining DNA molecules. The XerC-XerD complex is essential to convert dimers of the bacterial chromosome into monomers to permit their segregation at cell division. It also contributes to the segregational stability of plasmids.</text>
</comment>
<dbReference type="Gene3D" id="1.10.150.130">
    <property type="match status" value="1"/>
</dbReference>
<evidence type="ECO:0000256" key="11">
    <source>
        <dbReference type="HAMAP-Rule" id="MF_01808"/>
    </source>
</evidence>
<evidence type="ECO:0000256" key="5">
    <source>
        <dbReference type="ARBA" id="ARBA00022618"/>
    </source>
</evidence>
<dbReference type="Pfam" id="PF02899">
    <property type="entry name" value="Phage_int_SAM_1"/>
    <property type="match status" value="1"/>
</dbReference>
<protein>
    <recommendedName>
        <fullName evidence="3 11">Tyrosine recombinase XerC</fullName>
    </recommendedName>
</protein>
<keyword evidence="9 11" id="KW-0233">DNA recombination</keyword>
<evidence type="ECO:0000256" key="10">
    <source>
        <dbReference type="ARBA" id="ARBA00023306"/>
    </source>
</evidence>
<feature type="domain" description="Core-binding (CB)" evidence="13">
    <location>
        <begin position="16"/>
        <end position="102"/>
    </location>
</feature>